<accession>A0A8C4Q536</accession>
<dbReference type="GO" id="GO:0005634">
    <property type="term" value="C:nucleus"/>
    <property type="evidence" value="ECO:0007669"/>
    <property type="project" value="UniProtKB-SubCell"/>
</dbReference>
<dbReference type="Ensembl" id="ENSEBUT00000010708.1">
    <property type="protein sequence ID" value="ENSEBUP00000010167.1"/>
    <property type="gene ID" value="ENSEBUG00000006531.1"/>
</dbReference>
<evidence type="ECO:0000256" key="2">
    <source>
        <dbReference type="ARBA" id="ARBA00022723"/>
    </source>
</evidence>
<evidence type="ECO:0000256" key="10">
    <source>
        <dbReference type="ARBA" id="ARBA00038409"/>
    </source>
</evidence>
<organism evidence="14 15">
    <name type="scientific">Eptatretus burgeri</name>
    <name type="common">Inshore hagfish</name>
    <dbReference type="NCBI Taxonomy" id="7764"/>
    <lineage>
        <taxon>Eukaryota</taxon>
        <taxon>Metazoa</taxon>
        <taxon>Chordata</taxon>
        <taxon>Craniata</taxon>
        <taxon>Vertebrata</taxon>
        <taxon>Cyclostomata</taxon>
        <taxon>Myxini</taxon>
        <taxon>Myxiniformes</taxon>
        <taxon>Myxinidae</taxon>
        <taxon>Eptatretinae</taxon>
        <taxon>Eptatretus</taxon>
    </lineage>
</organism>
<evidence type="ECO:0000256" key="11">
    <source>
        <dbReference type="PROSITE-ProRule" id="PRU00042"/>
    </source>
</evidence>
<feature type="domain" description="C2H2-type" evidence="13">
    <location>
        <begin position="42"/>
        <end position="69"/>
    </location>
</feature>
<dbReference type="InterPro" id="IPR013087">
    <property type="entry name" value="Znf_C2H2_type"/>
</dbReference>
<sequence length="88" mass="10143">MKGGREPLHRPFVCNWLYCGKRFTRSDELQRHLRTHTGEKRFGCPECGKRFMRSDHLSKHQKTHLNKKTTLGLVVSGGTDDAPPLPEK</sequence>
<dbReference type="GeneTree" id="ENSGT00940000157804"/>
<keyword evidence="6" id="KW-0805">Transcription regulation</keyword>
<reference evidence="14" key="2">
    <citation type="submission" date="2025-09" db="UniProtKB">
        <authorList>
            <consortium name="Ensembl"/>
        </authorList>
    </citation>
    <scope>IDENTIFICATION</scope>
</reference>
<keyword evidence="8" id="KW-0804">Transcription</keyword>
<evidence type="ECO:0000256" key="12">
    <source>
        <dbReference type="SAM" id="MobiDB-lite"/>
    </source>
</evidence>
<comment type="subcellular location">
    <subcellularLocation>
        <location evidence="1">Nucleus</location>
    </subcellularLocation>
</comment>
<protein>
    <recommendedName>
        <fullName evidence="13">C2H2-type domain-containing protein</fullName>
    </recommendedName>
</protein>
<evidence type="ECO:0000256" key="4">
    <source>
        <dbReference type="ARBA" id="ARBA00022771"/>
    </source>
</evidence>
<keyword evidence="2" id="KW-0479">Metal-binding</keyword>
<dbReference type="OMA" id="PHQCTHA"/>
<evidence type="ECO:0000256" key="6">
    <source>
        <dbReference type="ARBA" id="ARBA00023015"/>
    </source>
</evidence>
<evidence type="ECO:0000256" key="7">
    <source>
        <dbReference type="ARBA" id="ARBA00023125"/>
    </source>
</evidence>
<dbReference type="Pfam" id="PF00096">
    <property type="entry name" value="zf-C2H2"/>
    <property type="match status" value="2"/>
</dbReference>
<name>A0A8C4Q536_EPTBU</name>
<feature type="domain" description="C2H2-type" evidence="13">
    <location>
        <begin position="12"/>
        <end position="41"/>
    </location>
</feature>
<dbReference type="Gene3D" id="3.30.160.60">
    <property type="entry name" value="Classic Zinc Finger"/>
    <property type="match status" value="2"/>
</dbReference>
<dbReference type="InterPro" id="IPR036236">
    <property type="entry name" value="Znf_C2H2_sf"/>
</dbReference>
<dbReference type="FunFam" id="3.30.160.60:FF:000026">
    <property type="entry name" value="Transcription factor Sp3"/>
    <property type="match status" value="1"/>
</dbReference>
<proteinExistence type="inferred from homology"/>
<keyword evidence="9" id="KW-0539">Nucleus</keyword>
<dbReference type="Proteomes" id="UP000694388">
    <property type="component" value="Unplaced"/>
</dbReference>
<dbReference type="PANTHER" id="PTHR23235">
    <property type="entry name" value="KRUEPPEL-LIKE TRANSCRIPTION FACTOR"/>
    <property type="match status" value="1"/>
</dbReference>
<evidence type="ECO:0000256" key="9">
    <source>
        <dbReference type="ARBA" id="ARBA00023242"/>
    </source>
</evidence>
<feature type="region of interest" description="Disordered" evidence="12">
    <location>
        <begin position="59"/>
        <end position="88"/>
    </location>
</feature>
<dbReference type="SMART" id="SM00355">
    <property type="entry name" value="ZnF_C2H2"/>
    <property type="match status" value="2"/>
</dbReference>
<keyword evidence="15" id="KW-1185">Reference proteome</keyword>
<reference evidence="14" key="1">
    <citation type="submission" date="2025-08" db="UniProtKB">
        <authorList>
            <consortium name="Ensembl"/>
        </authorList>
    </citation>
    <scope>IDENTIFICATION</scope>
</reference>
<keyword evidence="3" id="KW-0677">Repeat</keyword>
<evidence type="ECO:0000313" key="14">
    <source>
        <dbReference type="Ensembl" id="ENSEBUP00000010167.1"/>
    </source>
</evidence>
<evidence type="ECO:0000256" key="1">
    <source>
        <dbReference type="ARBA" id="ARBA00004123"/>
    </source>
</evidence>
<keyword evidence="7" id="KW-0238">DNA-binding</keyword>
<dbReference type="PANTHER" id="PTHR23235:SF177">
    <property type="entry name" value="C2H2-TYPE DOMAIN-CONTAINING PROTEIN"/>
    <property type="match status" value="1"/>
</dbReference>
<evidence type="ECO:0000256" key="5">
    <source>
        <dbReference type="ARBA" id="ARBA00022833"/>
    </source>
</evidence>
<dbReference type="AlphaFoldDB" id="A0A8C4Q536"/>
<dbReference type="FunFam" id="3.30.160.60:FF:000014">
    <property type="entry name" value="Transcription factor Sp3"/>
    <property type="match status" value="1"/>
</dbReference>
<dbReference type="PROSITE" id="PS50157">
    <property type="entry name" value="ZINC_FINGER_C2H2_2"/>
    <property type="match status" value="2"/>
</dbReference>
<dbReference type="SUPFAM" id="SSF57667">
    <property type="entry name" value="beta-beta-alpha zinc fingers"/>
    <property type="match status" value="1"/>
</dbReference>
<evidence type="ECO:0000256" key="8">
    <source>
        <dbReference type="ARBA" id="ARBA00023163"/>
    </source>
</evidence>
<dbReference type="PROSITE" id="PS00028">
    <property type="entry name" value="ZINC_FINGER_C2H2_1"/>
    <property type="match status" value="2"/>
</dbReference>
<comment type="similarity">
    <text evidence="10">Belongs to the Sp1 C2H2-type zinc-finger protein family.</text>
</comment>
<dbReference type="GO" id="GO:0000981">
    <property type="term" value="F:DNA-binding transcription factor activity, RNA polymerase II-specific"/>
    <property type="evidence" value="ECO:0007669"/>
    <property type="project" value="TreeGrafter"/>
</dbReference>
<dbReference type="GO" id="GO:0008270">
    <property type="term" value="F:zinc ion binding"/>
    <property type="evidence" value="ECO:0007669"/>
    <property type="project" value="UniProtKB-KW"/>
</dbReference>
<evidence type="ECO:0000256" key="3">
    <source>
        <dbReference type="ARBA" id="ARBA00022737"/>
    </source>
</evidence>
<dbReference type="GO" id="GO:0000978">
    <property type="term" value="F:RNA polymerase II cis-regulatory region sequence-specific DNA binding"/>
    <property type="evidence" value="ECO:0007669"/>
    <property type="project" value="TreeGrafter"/>
</dbReference>
<keyword evidence="4 11" id="KW-0863">Zinc-finger</keyword>
<keyword evidence="5" id="KW-0862">Zinc</keyword>
<evidence type="ECO:0000259" key="13">
    <source>
        <dbReference type="PROSITE" id="PS50157"/>
    </source>
</evidence>
<evidence type="ECO:0000313" key="15">
    <source>
        <dbReference type="Proteomes" id="UP000694388"/>
    </source>
</evidence>